<dbReference type="EMBL" id="GBRH01244008">
    <property type="protein sequence ID" value="JAD53887.1"/>
    <property type="molecule type" value="Transcribed_RNA"/>
</dbReference>
<evidence type="ECO:0000313" key="1">
    <source>
        <dbReference type="EMBL" id="JAD53887.1"/>
    </source>
</evidence>
<reference evidence="1" key="1">
    <citation type="submission" date="2014-09" db="EMBL/GenBank/DDBJ databases">
        <authorList>
            <person name="Magalhaes I.L.F."/>
            <person name="Oliveira U."/>
            <person name="Santos F.R."/>
            <person name="Vidigal T.H.D.A."/>
            <person name="Brescovit A.D."/>
            <person name="Santos A.J."/>
        </authorList>
    </citation>
    <scope>NUCLEOTIDE SEQUENCE</scope>
    <source>
        <tissue evidence="1">Shoot tissue taken approximately 20 cm above the soil surface</tissue>
    </source>
</reference>
<name>A0A0A9B3H8_ARUDO</name>
<proteinExistence type="predicted"/>
<reference evidence="1" key="2">
    <citation type="journal article" date="2015" name="Data Brief">
        <title>Shoot transcriptome of the giant reed, Arundo donax.</title>
        <authorList>
            <person name="Barrero R.A."/>
            <person name="Guerrero F.D."/>
            <person name="Moolhuijzen P."/>
            <person name="Goolsby J.A."/>
            <person name="Tidwell J."/>
            <person name="Bellgard S.E."/>
            <person name="Bellgard M.I."/>
        </authorList>
    </citation>
    <scope>NUCLEOTIDE SEQUENCE</scope>
    <source>
        <tissue evidence="1">Shoot tissue taken approximately 20 cm above the soil surface</tissue>
    </source>
</reference>
<protein>
    <submittedName>
        <fullName evidence="1">Uncharacterized protein</fullName>
    </submittedName>
</protein>
<organism evidence="1">
    <name type="scientific">Arundo donax</name>
    <name type="common">Giant reed</name>
    <name type="synonym">Donax arundinaceus</name>
    <dbReference type="NCBI Taxonomy" id="35708"/>
    <lineage>
        <taxon>Eukaryota</taxon>
        <taxon>Viridiplantae</taxon>
        <taxon>Streptophyta</taxon>
        <taxon>Embryophyta</taxon>
        <taxon>Tracheophyta</taxon>
        <taxon>Spermatophyta</taxon>
        <taxon>Magnoliopsida</taxon>
        <taxon>Liliopsida</taxon>
        <taxon>Poales</taxon>
        <taxon>Poaceae</taxon>
        <taxon>PACMAD clade</taxon>
        <taxon>Arundinoideae</taxon>
        <taxon>Arundineae</taxon>
        <taxon>Arundo</taxon>
    </lineage>
</organism>
<dbReference type="AlphaFoldDB" id="A0A0A9B3H8"/>
<sequence length="27" mass="3098">MVGYLTAWSKTIGCRALNRTRNRERGS</sequence>
<accession>A0A0A9B3H8</accession>